<dbReference type="InterPro" id="IPR047767">
    <property type="entry name" value="PSP1-like"/>
</dbReference>
<dbReference type="PANTHER" id="PTHR43830">
    <property type="entry name" value="PROTEIN PSP1"/>
    <property type="match status" value="1"/>
</dbReference>
<evidence type="ECO:0000259" key="2">
    <source>
        <dbReference type="PROSITE" id="PS51411"/>
    </source>
</evidence>
<reference evidence="3 4" key="1">
    <citation type="submission" date="2019-06" db="EMBL/GenBank/DDBJ databases">
        <title>Flavobacteriaceae Paucihalobacterium erythroidium CWB-1, complete genome.</title>
        <authorList>
            <person name="Wu S."/>
        </authorList>
    </citation>
    <scope>NUCLEOTIDE SEQUENCE [LARGE SCALE GENOMIC DNA]</scope>
    <source>
        <strain evidence="3 4">CWB-1</strain>
    </source>
</reference>
<gene>
    <name evidence="3" type="ORF">FJ651_05615</name>
</gene>
<feature type="domain" description="PSP1 C-terminal" evidence="2">
    <location>
        <begin position="116"/>
        <end position="201"/>
    </location>
</feature>
<keyword evidence="4" id="KW-1185">Reference proteome</keyword>
<dbReference type="PANTHER" id="PTHR43830:SF3">
    <property type="entry name" value="PROTEIN PSP1"/>
    <property type="match status" value="1"/>
</dbReference>
<dbReference type="AlphaFoldDB" id="A0A506PP44"/>
<evidence type="ECO:0000313" key="3">
    <source>
        <dbReference type="EMBL" id="TPV35005.1"/>
    </source>
</evidence>
<sequence>MSCNSCSTGADGQPKGCRNNGTCGTDSCNKLTVFDWLANMSLPEGETKFPGIEVRFKNGRKHFFNNTENLTLSIGDIVATQAKSGHDIGMVTLTGELVRIQMKRKGVELNDPENVLKIYRKASQRDIDIWQQSRDKEEPMKVRARQFAIDLNLQMKISDIEFQGDGSKATFYYTAEDRVDFRELIKVFAREFKIRIEMKQVGFRQEAARLGGIGSCGRELCCSTWLTDFRSVSTSAARYQQLSLNPLKLAGQCGKLKCCLNYELDAYLDALKDFPKIDVKLQTEKGVGVCQKIDIFRGILWYAYDGEWMNWHKITAPQANEIIDQNKKNIKVPSLEAYAIDQEEVKVNFENVVGQDSLTRFDSLDPKRKRINKKSNNRNRKRRNNAKKD</sequence>
<feature type="region of interest" description="Disordered" evidence="1">
    <location>
        <begin position="370"/>
        <end position="389"/>
    </location>
</feature>
<dbReference type="RefSeq" id="WP_140989481.1">
    <property type="nucleotide sequence ID" value="NZ_VHIQ01000002.1"/>
</dbReference>
<dbReference type="OrthoDB" id="9779344at2"/>
<organism evidence="3 4">
    <name type="scientific">Paucihalobacter ruber</name>
    <dbReference type="NCBI Taxonomy" id="2567861"/>
    <lineage>
        <taxon>Bacteria</taxon>
        <taxon>Pseudomonadati</taxon>
        <taxon>Bacteroidota</taxon>
        <taxon>Flavobacteriia</taxon>
        <taxon>Flavobacteriales</taxon>
        <taxon>Flavobacteriaceae</taxon>
        <taxon>Paucihalobacter</taxon>
    </lineage>
</organism>
<protein>
    <recommendedName>
        <fullName evidence="2">PSP1 C-terminal domain-containing protein</fullName>
    </recommendedName>
</protein>
<dbReference type="EMBL" id="VHIQ01000002">
    <property type="protein sequence ID" value="TPV35005.1"/>
    <property type="molecule type" value="Genomic_DNA"/>
</dbReference>
<evidence type="ECO:0000256" key="1">
    <source>
        <dbReference type="SAM" id="MobiDB-lite"/>
    </source>
</evidence>
<dbReference type="Pfam" id="PF04468">
    <property type="entry name" value="PSP1"/>
    <property type="match status" value="1"/>
</dbReference>
<dbReference type="InterPro" id="IPR007557">
    <property type="entry name" value="PSP1_C"/>
</dbReference>
<name>A0A506PP44_9FLAO</name>
<dbReference type="Proteomes" id="UP000317332">
    <property type="component" value="Unassembled WGS sequence"/>
</dbReference>
<dbReference type="NCBIfam" id="NF041131">
    <property type="entry name" value="RicT_YaaT_fam"/>
    <property type="match status" value="1"/>
</dbReference>
<dbReference type="GO" id="GO:0005737">
    <property type="term" value="C:cytoplasm"/>
    <property type="evidence" value="ECO:0007669"/>
    <property type="project" value="TreeGrafter"/>
</dbReference>
<proteinExistence type="predicted"/>
<evidence type="ECO:0000313" key="4">
    <source>
        <dbReference type="Proteomes" id="UP000317332"/>
    </source>
</evidence>
<accession>A0A506PP44</accession>
<comment type="caution">
    <text evidence="3">The sequence shown here is derived from an EMBL/GenBank/DDBJ whole genome shotgun (WGS) entry which is preliminary data.</text>
</comment>
<dbReference type="PROSITE" id="PS51411">
    <property type="entry name" value="PSP1_C"/>
    <property type="match status" value="1"/>
</dbReference>